<dbReference type="InterPro" id="IPR012675">
    <property type="entry name" value="Beta-grasp_dom_sf"/>
</dbReference>
<dbReference type="SUPFAM" id="SSF54285">
    <property type="entry name" value="MoaD/ThiS"/>
    <property type="match status" value="1"/>
</dbReference>
<dbReference type="AlphaFoldDB" id="A0ABD4Z8G7"/>
<dbReference type="PANTHER" id="PTHR38031">
    <property type="entry name" value="SULFUR CARRIER PROTEIN SLR0821-RELATED"/>
    <property type="match status" value="1"/>
</dbReference>
<comment type="caution">
    <text evidence="1">The sequence shown here is derived from an EMBL/GenBank/DDBJ whole genome shotgun (WGS) entry which is preliminary data.</text>
</comment>
<organism evidence="1 2">
    <name type="scientific">Ignisphaera cupida</name>
    <dbReference type="NCBI Taxonomy" id="3050454"/>
    <lineage>
        <taxon>Archaea</taxon>
        <taxon>Thermoproteota</taxon>
        <taxon>Thermoprotei</taxon>
        <taxon>Desulfurococcales</taxon>
        <taxon>Desulfurococcaceae</taxon>
        <taxon>Ignisphaera</taxon>
    </lineage>
</organism>
<evidence type="ECO:0000313" key="2">
    <source>
        <dbReference type="Proteomes" id="UP001529235"/>
    </source>
</evidence>
<evidence type="ECO:0000313" key="1">
    <source>
        <dbReference type="EMBL" id="MDK6029190.1"/>
    </source>
</evidence>
<dbReference type="InterPro" id="IPR016155">
    <property type="entry name" value="Mopterin_synth/thiamin_S_b"/>
</dbReference>
<reference evidence="1 2" key="1">
    <citation type="submission" date="2023-05" db="EMBL/GenBank/DDBJ databases">
        <title>A new hyperthermophilic archaea 'Ignisphaera cupida' sp. nov. and description of the family 'Ignisphaeraceae' fam. nov.</title>
        <authorList>
            <person name="Podosokorskaya O.A."/>
            <person name="Elcheninov A.G."/>
            <person name="Klukina A."/>
            <person name="Merkel A.Y."/>
        </authorList>
    </citation>
    <scope>NUCLEOTIDE SEQUENCE [LARGE SCALE GENOMIC DNA]</scope>
    <source>
        <strain evidence="1 2">4213-co</strain>
    </source>
</reference>
<gene>
    <name evidence="1" type="ORF">QPL79_07420</name>
</gene>
<dbReference type="InterPro" id="IPR003749">
    <property type="entry name" value="ThiS/MoaD-like"/>
</dbReference>
<dbReference type="RefSeq" id="WP_285274176.1">
    <property type="nucleotide sequence ID" value="NZ_JASNVW010000005.1"/>
</dbReference>
<dbReference type="Pfam" id="PF02597">
    <property type="entry name" value="ThiS"/>
    <property type="match status" value="1"/>
</dbReference>
<dbReference type="Proteomes" id="UP001529235">
    <property type="component" value="Unassembled WGS sequence"/>
</dbReference>
<accession>A0ABD4Z8G7</accession>
<proteinExistence type="predicted"/>
<keyword evidence="2" id="KW-1185">Reference proteome</keyword>
<name>A0ABD4Z8G7_9CREN</name>
<dbReference type="EMBL" id="JASNVW010000005">
    <property type="protein sequence ID" value="MDK6029190.1"/>
    <property type="molecule type" value="Genomic_DNA"/>
</dbReference>
<dbReference type="PANTHER" id="PTHR38031:SF1">
    <property type="entry name" value="SULFUR CARRIER PROTEIN CYSO"/>
    <property type="match status" value="1"/>
</dbReference>
<protein>
    <submittedName>
        <fullName evidence="1">MoaD/ThiS family protein</fullName>
    </submittedName>
</protein>
<sequence>MRIAVRVYMDLTKKLGWSEKVFVLDREKVNLKELLSLLEDLKSVVLSNLDDYMVLVNGVNIKLLKGIETEICSDSTIDIFPPAAGG</sequence>
<dbReference type="InterPro" id="IPR052045">
    <property type="entry name" value="Sulfur_Carrier/Prot_Modifier"/>
</dbReference>
<dbReference type="Gene3D" id="3.10.20.30">
    <property type="match status" value="1"/>
</dbReference>